<reference evidence="3" key="1">
    <citation type="journal article" date="2021" name="Nat. Commun.">
        <title>Genetic determinants of endophytism in the Arabidopsis root mycobiome.</title>
        <authorList>
            <person name="Mesny F."/>
            <person name="Miyauchi S."/>
            <person name="Thiergart T."/>
            <person name="Pickel B."/>
            <person name="Atanasova L."/>
            <person name="Karlsson M."/>
            <person name="Huettel B."/>
            <person name="Barry K.W."/>
            <person name="Haridas S."/>
            <person name="Chen C."/>
            <person name="Bauer D."/>
            <person name="Andreopoulos W."/>
            <person name="Pangilinan J."/>
            <person name="LaButti K."/>
            <person name="Riley R."/>
            <person name="Lipzen A."/>
            <person name="Clum A."/>
            <person name="Drula E."/>
            <person name="Henrissat B."/>
            <person name="Kohler A."/>
            <person name="Grigoriev I.V."/>
            <person name="Martin F.M."/>
            <person name="Hacquard S."/>
        </authorList>
    </citation>
    <scope>NUCLEOTIDE SEQUENCE</scope>
    <source>
        <strain evidence="3">MPI-CAGE-CH-0230</strain>
    </source>
</reference>
<dbReference type="OrthoDB" id="5348092at2759"/>
<evidence type="ECO:0000256" key="1">
    <source>
        <dbReference type="RuleBase" id="RU364150"/>
    </source>
</evidence>
<comment type="subcellular location">
    <subcellularLocation>
        <location evidence="1">Nucleus</location>
    </subcellularLocation>
</comment>
<comment type="subunit">
    <text evidence="1">Component of the Mediator complex.</text>
</comment>
<evidence type="ECO:0000313" key="4">
    <source>
        <dbReference type="Proteomes" id="UP000756346"/>
    </source>
</evidence>
<protein>
    <recommendedName>
        <fullName evidence="1">Mediator of RNA polymerase II transcription subunit 18</fullName>
    </recommendedName>
    <alternativeName>
        <fullName evidence="1">Mediator complex subunit 18</fullName>
    </alternativeName>
</protein>
<dbReference type="GO" id="GO:0003712">
    <property type="term" value="F:transcription coregulator activity"/>
    <property type="evidence" value="ECO:0007669"/>
    <property type="project" value="InterPro"/>
</dbReference>
<dbReference type="Proteomes" id="UP000756346">
    <property type="component" value="Unassembled WGS sequence"/>
</dbReference>
<feature type="region of interest" description="Disordered" evidence="2">
    <location>
        <begin position="91"/>
        <end position="124"/>
    </location>
</feature>
<keyword evidence="1" id="KW-0010">Activator</keyword>
<proteinExistence type="inferred from homology"/>
<name>A0A9P8YE92_9PEZI</name>
<dbReference type="Pfam" id="PF09637">
    <property type="entry name" value="Med18"/>
    <property type="match status" value="1"/>
</dbReference>
<evidence type="ECO:0000313" key="3">
    <source>
        <dbReference type="EMBL" id="KAH7040187.1"/>
    </source>
</evidence>
<gene>
    <name evidence="1" type="primary">MED18</name>
    <name evidence="3" type="ORF">B0I36DRAFT_310139</name>
</gene>
<dbReference type="Gene3D" id="2.40.320.10">
    <property type="entry name" value="Hypothetical Protein Pfu-838710-001"/>
    <property type="match status" value="1"/>
</dbReference>
<comment type="function">
    <text evidence="1">Component of the Mediator complex, a coactivator involved in the regulated transcription of nearly all RNA polymerase II-dependent genes. Mediator functions as a bridge to convey information from gene-specific regulatory proteins to the basal RNA polymerase II transcription machinery. Mediator is recruited to promoters by direct interactions with regulatory proteins and serves as a scaffold for the assembly of a functional preinitiation complex with RNA polymerase II and the general transcription factors.</text>
</comment>
<sequence length="195" mass="22008">MAAAPPVVDLNTTPGLLRWTDFPDPLRDTPVTQRKKVEIPECRNLLLTMADNNHSFRGEMIQESYTFVRGSVEFVFTRYYHLPDAAMRSLSTASSAAPGHPSPTPQPHQQQPQGPAPTLPPWDDLRPVDPAQKWILSVRLSVVEDNQPDKMQKATDELMGVRAEMERLFDFRVVDRRVFDTRMAALPVGHGIRVP</sequence>
<accession>A0A9P8YE92</accession>
<dbReference type="AlphaFoldDB" id="A0A9P8YE92"/>
<organism evidence="3 4">
    <name type="scientific">Microdochium trichocladiopsis</name>
    <dbReference type="NCBI Taxonomy" id="1682393"/>
    <lineage>
        <taxon>Eukaryota</taxon>
        <taxon>Fungi</taxon>
        <taxon>Dikarya</taxon>
        <taxon>Ascomycota</taxon>
        <taxon>Pezizomycotina</taxon>
        <taxon>Sordariomycetes</taxon>
        <taxon>Xylariomycetidae</taxon>
        <taxon>Xylariales</taxon>
        <taxon>Microdochiaceae</taxon>
        <taxon>Microdochium</taxon>
    </lineage>
</organism>
<dbReference type="InterPro" id="IPR019095">
    <property type="entry name" value="Mediator_Med18"/>
</dbReference>
<comment type="caution">
    <text evidence="3">The sequence shown here is derived from an EMBL/GenBank/DDBJ whole genome shotgun (WGS) entry which is preliminary data.</text>
</comment>
<comment type="similarity">
    <text evidence="1">Belongs to the Mediator complex subunit 18 family.</text>
</comment>
<dbReference type="GO" id="GO:0016592">
    <property type="term" value="C:mediator complex"/>
    <property type="evidence" value="ECO:0007669"/>
    <property type="project" value="InterPro"/>
</dbReference>
<keyword evidence="4" id="KW-1185">Reference proteome</keyword>
<dbReference type="EMBL" id="JAGTJQ010000001">
    <property type="protein sequence ID" value="KAH7040187.1"/>
    <property type="molecule type" value="Genomic_DNA"/>
</dbReference>
<evidence type="ECO:0000256" key="2">
    <source>
        <dbReference type="SAM" id="MobiDB-lite"/>
    </source>
</evidence>
<keyword evidence="1" id="KW-0804">Transcription</keyword>
<dbReference type="GO" id="GO:0006357">
    <property type="term" value="P:regulation of transcription by RNA polymerase II"/>
    <property type="evidence" value="ECO:0007669"/>
    <property type="project" value="InterPro"/>
</dbReference>
<keyword evidence="1" id="KW-0805">Transcription regulation</keyword>
<keyword evidence="1" id="KW-0539">Nucleus</keyword>